<dbReference type="Gene3D" id="2.60.40.1120">
    <property type="entry name" value="Carboxypeptidase-like, regulatory domain"/>
    <property type="match status" value="1"/>
</dbReference>
<dbReference type="SUPFAM" id="SSF49464">
    <property type="entry name" value="Carboxypeptidase regulatory domain-like"/>
    <property type="match status" value="1"/>
</dbReference>
<protein>
    <submittedName>
        <fullName evidence="1">Carboxypeptidase-like regulatory domain-containing protein</fullName>
    </submittedName>
</protein>
<keyword evidence="2" id="KW-1185">Reference proteome</keyword>
<proteinExistence type="predicted"/>
<reference evidence="1 2" key="1">
    <citation type="submission" date="2020-07" db="EMBL/GenBank/DDBJ databases">
        <title>Description of Kordia aestuariivivens sp. nov., isolated from a tidal flat.</title>
        <authorList>
            <person name="Park S."/>
            <person name="Yoon J.-H."/>
        </authorList>
    </citation>
    <scope>NUCLEOTIDE SEQUENCE [LARGE SCALE GENOMIC DNA]</scope>
    <source>
        <strain evidence="1 2">YSTF-M3</strain>
    </source>
</reference>
<sequence>MSQFNINSACTEYSTTVSITGQVFDAVTKETLPFANVYVTIDTTIGTAANEDGIFSIDVPDGTTLTVSFTGYHAFKFEATRGFTKVFLTPDDQLDTVYLEHKKKNNNWLWWLLFGGLAVSAMANSEEKPKRGMAGSTTIKAKI</sequence>
<dbReference type="Proteomes" id="UP000619238">
    <property type="component" value="Unassembled WGS sequence"/>
</dbReference>
<gene>
    <name evidence="1" type="ORF">H2O64_04745</name>
</gene>
<name>A0ABR7Q619_9FLAO</name>
<accession>A0ABR7Q619</accession>
<evidence type="ECO:0000313" key="2">
    <source>
        <dbReference type="Proteomes" id="UP000619238"/>
    </source>
</evidence>
<dbReference type="RefSeq" id="WP_187561001.1">
    <property type="nucleotide sequence ID" value="NZ_JACGWS010000002.1"/>
</dbReference>
<dbReference type="InterPro" id="IPR008969">
    <property type="entry name" value="CarboxyPept-like_regulatory"/>
</dbReference>
<dbReference type="Pfam" id="PF13715">
    <property type="entry name" value="CarbopepD_reg_2"/>
    <property type="match status" value="1"/>
</dbReference>
<evidence type="ECO:0000313" key="1">
    <source>
        <dbReference type="EMBL" id="MBC8753967.1"/>
    </source>
</evidence>
<comment type="caution">
    <text evidence="1">The sequence shown here is derived from an EMBL/GenBank/DDBJ whole genome shotgun (WGS) entry which is preliminary data.</text>
</comment>
<dbReference type="EMBL" id="JACGWS010000002">
    <property type="protein sequence ID" value="MBC8753967.1"/>
    <property type="molecule type" value="Genomic_DNA"/>
</dbReference>
<organism evidence="1 2">
    <name type="scientific">Kordia aestuariivivens</name>
    <dbReference type="NCBI Taxonomy" id="2759037"/>
    <lineage>
        <taxon>Bacteria</taxon>
        <taxon>Pseudomonadati</taxon>
        <taxon>Bacteroidota</taxon>
        <taxon>Flavobacteriia</taxon>
        <taxon>Flavobacteriales</taxon>
        <taxon>Flavobacteriaceae</taxon>
        <taxon>Kordia</taxon>
    </lineage>
</organism>